<evidence type="ECO:0000259" key="1">
    <source>
        <dbReference type="Pfam" id="PF13173"/>
    </source>
</evidence>
<reference evidence="2" key="1">
    <citation type="journal article" date="2020" name="mSystems">
        <title>Genome- and Community-Level Interaction Insights into Carbon Utilization and Element Cycling Functions of Hydrothermarchaeota in Hydrothermal Sediment.</title>
        <authorList>
            <person name="Zhou Z."/>
            <person name="Liu Y."/>
            <person name="Xu W."/>
            <person name="Pan J."/>
            <person name="Luo Z.H."/>
            <person name="Li M."/>
        </authorList>
    </citation>
    <scope>NUCLEOTIDE SEQUENCE [LARGE SCALE GENOMIC DNA]</scope>
    <source>
        <strain evidence="2">SpSt-1084</strain>
    </source>
</reference>
<sequence>MPSREDTVFLFDEVTVKPKDLLRFYERNILRKPFERADRVYIFFDEAQYVDSWPSVVKQFYPLYRNLKFILSGS</sequence>
<dbReference type="InterPro" id="IPR041682">
    <property type="entry name" value="AAA_14"/>
</dbReference>
<dbReference type="EMBL" id="DRXS01000001">
    <property type="protein sequence ID" value="HHR40199.1"/>
    <property type="molecule type" value="Genomic_DNA"/>
</dbReference>
<dbReference type="Gene3D" id="3.40.50.300">
    <property type="entry name" value="P-loop containing nucleotide triphosphate hydrolases"/>
    <property type="match status" value="1"/>
</dbReference>
<dbReference type="AlphaFoldDB" id="A0A7C5Y6N5"/>
<gene>
    <name evidence="2" type="ORF">ENM42_00045</name>
</gene>
<protein>
    <recommendedName>
        <fullName evidence="1">AAA domain-containing protein</fullName>
    </recommendedName>
</protein>
<proteinExistence type="predicted"/>
<accession>A0A7C5Y6N5</accession>
<dbReference type="Pfam" id="PF13173">
    <property type="entry name" value="AAA_14"/>
    <property type="match status" value="1"/>
</dbReference>
<dbReference type="InterPro" id="IPR027417">
    <property type="entry name" value="P-loop_NTPase"/>
</dbReference>
<feature type="domain" description="AAA" evidence="1">
    <location>
        <begin position="12"/>
        <end position="74"/>
    </location>
</feature>
<name>A0A7C5Y6N5_CALS0</name>
<comment type="caution">
    <text evidence="2">The sequence shown here is derived from an EMBL/GenBank/DDBJ whole genome shotgun (WGS) entry which is preliminary data.</text>
</comment>
<evidence type="ECO:0000313" key="2">
    <source>
        <dbReference type="EMBL" id="HHR40199.1"/>
    </source>
</evidence>
<organism evidence="2">
    <name type="scientific">Caldiarchaeum subterraneum</name>
    <dbReference type="NCBI Taxonomy" id="311458"/>
    <lineage>
        <taxon>Archaea</taxon>
        <taxon>Nitrososphaerota</taxon>
        <taxon>Candidatus Caldarchaeales</taxon>
        <taxon>Candidatus Caldarchaeaceae</taxon>
        <taxon>Candidatus Caldarchaeum</taxon>
    </lineage>
</organism>